<dbReference type="Gene3D" id="3.20.20.190">
    <property type="entry name" value="Phosphatidylinositol (PI) phosphodiesterase"/>
    <property type="match status" value="1"/>
</dbReference>
<evidence type="ECO:0000259" key="11">
    <source>
        <dbReference type="SMART" id="SM00148"/>
    </source>
</evidence>
<dbReference type="InterPro" id="IPR019153">
    <property type="entry name" value="DDRGK_dom-contain"/>
</dbReference>
<dbReference type="SMART" id="SM00148">
    <property type="entry name" value="PLCXc"/>
    <property type="match status" value="1"/>
</dbReference>
<dbReference type="PROSITE" id="PS50007">
    <property type="entry name" value="PIPLC_X_DOMAIN"/>
    <property type="match status" value="1"/>
</dbReference>
<dbReference type="GO" id="GO:0044389">
    <property type="term" value="F:ubiquitin-like protein ligase binding"/>
    <property type="evidence" value="ECO:0007669"/>
    <property type="project" value="TreeGrafter"/>
</dbReference>
<dbReference type="Proteomes" id="UP000054630">
    <property type="component" value="Unassembled WGS sequence"/>
</dbReference>
<dbReference type="STRING" id="6336.A0A0V0RFV1"/>
<keyword evidence="4 10" id="KW-0812">Transmembrane</keyword>
<dbReference type="GO" id="GO:0005789">
    <property type="term" value="C:endoplasmic reticulum membrane"/>
    <property type="evidence" value="ECO:0007669"/>
    <property type="project" value="UniProtKB-SubCell"/>
</dbReference>
<dbReference type="PANTHER" id="PTHR48176:SF1">
    <property type="entry name" value="DDRGK DOMAIN-CONTAINING PROTEIN 1"/>
    <property type="match status" value="1"/>
</dbReference>
<organism evidence="12 13">
    <name type="scientific">Trichinella nelsoni</name>
    <dbReference type="NCBI Taxonomy" id="6336"/>
    <lineage>
        <taxon>Eukaryota</taxon>
        <taxon>Metazoa</taxon>
        <taxon>Ecdysozoa</taxon>
        <taxon>Nematoda</taxon>
        <taxon>Enoplea</taxon>
        <taxon>Dorylaimia</taxon>
        <taxon>Trichinellida</taxon>
        <taxon>Trichinellidae</taxon>
        <taxon>Trichinella</taxon>
    </lineage>
</organism>
<comment type="similarity">
    <text evidence="2">Belongs to the DDRGK1 family.</text>
</comment>
<evidence type="ECO:0000313" key="12">
    <source>
        <dbReference type="EMBL" id="KRX13371.1"/>
    </source>
</evidence>
<keyword evidence="5" id="KW-0833">Ubl conjugation pathway</keyword>
<protein>
    <recommendedName>
        <fullName evidence="3">DDRGK domain-containing protein 1</fullName>
    </recommendedName>
</protein>
<evidence type="ECO:0000256" key="5">
    <source>
        <dbReference type="ARBA" id="ARBA00022786"/>
    </source>
</evidence>
<dbReference type="SUPFAM" id="SSF51695">
    <property type="entry name" value="PLC-like phosphodiesterases"/>
    <property type="match status" value="1"/>
</dbReference>
<evidence type="ECO:0000256" key="9">
    <source>
        <dbReference type="SAM" id="MobiDB-lite"/>
    </source>
</evidence>
<evidence type="ECO:0000313" key="13">
    <source>
        <dbReference type="Proteomes" id="UP000054630"/>
    </source>
</evidence>
<dbReference type="InterPro" id="IPR000909">
    <property type="entry name" value="PLipase_C_PInositol-sp_X_dom"/>
</dbReference>
<dbReference type="PANTHER" id="PTHR48176">
    <property type="entry name" value="DDRGK DOMAIN-CONTAINING PROTEIN 1"/>
    <property type="match status" value="1"/>
</dbReference>
<keyword evidence="6" id="KW-0256">Endoplasmic reticulum</keyword>
<dbReference type="AlphaFoldDB" id="A0A0V0RFV1"/>
<name>A0A0V0RFV1_9BILA</name>
<comment type="subcellular location">
    <subcellularLocation>
        <location evidence="1">Endoplasmic reticulum membrane</location>
        <topology evidence="1">Single-pass membrane protein</topology>
    </subcellularLocation>
</comment>
<dbReference type="InterPro" id="IPR036388">
    <property type="entry name" value="WH-like_DNA-bd_sf"/>
</dbReference>
<dbReference type="OrthoDB" id="194775at2759"/>
<feature type="region of interest" description="Disordered" evidence="9">
    <location>
        <begin position="472"/>
        <end position="504"/>
    </location>
</feature>
<evidence type="ECO:0000256" key="4">
    <source>
        <dbReference type="ARBA" id="ARBA00022692"/>
    </source>
</evidence>
<feature type="transmembrane region" description="Helical" evidence="10">
    <location>
        <begin position="6"/>
        <end position="25"/>
    </location>
</feature>
<gene>
    <name evidence="12" type="primary">Plcxd3</name>
    <name evidence="12" type="ORF">T07_6702</name>
</gene>
<dbReference type="GO" id="GO:0008081">
    <property type="term" value="F:phosphoric diester hydrolase activity"/>
    <property type="evidence" value="ECO:0007669"/>
    <property type="project" value="InterPro"/>
</dbReference>
<keyword evidence="8 10" id="KW-0472">Membrane</keyword>
<evidence type="ECO:0000256" key="10">
    <source>
        <dbReference type="SAM" id="Phobius"/>
    </source>
</evidence>
<evidence type="ECO:0000256" key="2">
    <source>
        <dbReference type="ARBA" id="ARBA00009829"/>
    </source>
</evidence>
<dbReference type="GO" id="GO:0006629">
    <property type="term" value="P:lipid metabolic process"/>
    <property type="evidence" value="ECO:0007669"/>
    <property type="project" value="InterPro"/>
</dbReference>
<evidence type="ECO:0000256" key="6">
    <source>
        <dbReference type="ARBA" id="ARBA00022824"/>
    </source>
</evidence>
<keyword evidence="7 10" id="KW-1133">Transmembrane helix</keyword>
<dbReference type="FunFam" id="1.10.10.10:FF:000143">
    <property type="entry name" value="DDRGK domain-containing protein 1"/>
    <property type="match status" value="1"/>
</dbReference>
<evidence type="ECO:0000256" key="3">
    <source>
        <dbReference type="ARBA" id="ARBA00018218"/>
    </source>
</evidence>
<dbReference type="Pfam" id="PF09756">
    <property type="entry name" value="DDRGK"/>
    <property type="match status" value="1"/>
</dbReference>
<sequence>MQTNTKILLSYTVIMIIGSYSFYVVRNYNFENRKYYMKKRQEEKKRLYKMTQHNENWMRDLPLFLKLKPLTHLFIPGSHQSFSDLLNKKLPIATDVPKFLRFVDSPWARKTIERWGRCQELHVTDQLRFGIRYFDVRVAFLPGECEQSLDIFLLHGLYGRPIKEVLDEIYTFISDHPEEILILDINHFYNFNDELHRKFLGQLEHLFNGKFIPAPPSLSLNQVTVNFAQQHGFQLLLFYQQKLAEQFSFTWPSSYIASPWPNTNNVQHLWQYTENILTCRDQILPKGGFFVTQCILTPTWWNIVRHFKESLRTVMATKTTEQAVSWLKKNSILLMPFLNIVIVDFVELFDFCTTVIQLNFHFEFLIYNVTLLFSVCILMYSDRFISTVNLLSISFQQRQAARPLIGGVRRRNVAMEGDASGSDSGGEESEIKLPGKVGKKRLAKLRAKEERKQAREAEEEERALKRQIEEERAEKRRKREEEEEEKERQKELEEKRRLEEEKRKEQEEYEKLKQGFTVEEQGCDVDINEDTDNLLKEFVEYIQKAKVVSMEELAGQFQMRSIDVIDRLKSLLADGMLTGVIDDRGKFIFVTEDEMKAIVTFVKQRGRVSVDDLVDYSNKLINMDPQDVTLQCS</sequence>
<proteinExistence type="inferred from homology"/>
<dbReference type="InterPro" id="IPR050899">
    <property type="entry name" value="DDRGK_domain-containing"/>
</dbReference>
<keyword evidence="13" id="KW-1185">Reference proteome</keyword>
<evidence type="ECO:0000256" key="7">
    <source>
        <dbReference type="ARBA" id="ARBA00022989"/>
    </source>
</evidence>
<accession>A0A0V0RFV1</accession>
<dbReference type="InterPro" id="IPR017946">
    <property type="entry name" value="PLC-like_Pdiesterase_TIM-brl"/>
</dbReference>
<comment type="caution">
    <text evidence="12">The sequence shown here is derived from an EMBL/GenBank/DDBJ whole genome shotgun (WGS) entry which is preliminary data.</text>
</comment>
<reference evidence="12 13" key="1">
    <citation type="submission" date="2015-01" db="EMBL/GenBank/DDBJ databases">
        <title>Evolution of Trichinella species and genotypes.</title>
        <authorList>
            <person name="Korhonen P.K."/>
            <person name="Edoardo P."/>
            <person name="Giuseppe L.R."/>
            <person name="Gasser R.B."/>
        </authorList>
    </citation>
    <scope>NUCLEOTIDE SEQUENCE [LARGE SCALE GENOMIC DNA]</scope>
    <source>
        <strain evidence="12">ISS37</strain>
    </source>
</reference>
<dbReference type="EMBL" id="JYDL01000206">
    <property type="protein sequence ID" value="KRX13371.1"/>
    <property type="molecule type" value="Genomic_DNA"/>
</dbReference>
<evidence type="ECO:0000256" key="1">
    <source>
        <dbReference type="ARBA" id="ARBA00004389"/>
    </source>
</evidence>
<dbReference type="SMART" id="SM01128">
    <property type="entry name" value="DDRGK"/>
    <property type="match status" value="1"/>
</dbReference>
<dbReference type="InterPro" id="IPR036390">
    <property type="entry name" value="WH_DNA-bd_sf"/>
</dbReference>
<evidence type="ECO:0000256" key="8">
    <source>
        <dbReference type="ARBA" id="ARBA00023136"/>
    </source>
</evidence>
<feature type="compositionally biased region" description="Basic and acidic residues" evidence="9">
    <location>
        <begin position="486"/>
        <end position="504"/>
    </location>
</feature>
<dbReference type="SUPFAM" id="SSF46785">
    <property type="entry name" value="Winged helix' DNA-binding domain"/>
    <property type="match status" value="1"/>
</dbReference>
<dbReference type="Gene3D" id="1.10.10.10">
    <property type="entry name" value="Winged helix-like DNA-binding domain superfamily/Winged helix DNA-binding domain"/>
    <property type="match status" value="1"/>
</dbReference>
<feature type="domain" description="Phosphatidylinositol-specific phospholipase C X" evidence="11">
    <location>
        <begin position="64"/>
        <end position="226"/>
    </location>
</feature>